<dbReference type="PANTHER" id="PTHR34477">
    <property type="entry name" value="UPF0213 PROTEIN YHBQ"/>
    <property type="match status" value="1"/>
</dbReference>
<dbReference type="PANTHER" id="PTHR34477:SF1">
    <property type="entry name" value="UPF0213 PROTEIN YHBQ"/>
    <property type="match status" value="1"/>
</dbReference>
<dbReference type="Gene3D" id="3.40.1440.10">
    <property type="entry name" value="GIY-YIG endonuclease"/>
    <property type="match status" value="1"/>
</dbReference>
<gene>
    <name evidence="3" type="ORF">COT81_00195</name>
</gene>
<sequence length="93" mass="11268">MFYNYIIQSKKNKILYSGFTSDLKNRIKEHNQGRNKSTKENRPCELIYYEACLSRKDATRREKYLKTTQGRRLLKIRLKDYFYMKNIRNSSTG</sequence>
<dbReference type="InterPro" id="IPR000305">
    <property type="entry name" value="GIY-YIG_endonuc"/>
</dbReference>
<dbReference type="AlphaFoldDB" id="A0A2H0W2Q2"/>
<dbReference type="PROSITE" id="PS50164">
    <property type="entry name" value="GIY_YIG"/>
    <property type="match status" value="1"/>
</dbReference>
<evidence type="ECO:0000259" key="2">
    <source>
        <dbReference type="PROSITE" id="PS50164"/>
    </source>
</evidence>
<dbReference type="Proteomes" id="UP000230935">
    <property type="component" value="Unassembled WGS sequence"/>
</dbReference>
<feature type="domain" description="GIY-YIG" evidence="2">
    <location>
        <begin position="1"/>
        <end position="77"/>
    </location>
</feature>
<dbReference type="InterPro" id="IPR035901">
    <property type="entry name" value="GIY-YIG_endonuc_sf"/>
</dbReference>
<evidence type="ECO:0000313" key="4">
    <source>
        <dbReference type="Proteomes" id="UP000230935"/>
    </source>
</evidence>
<reference evidence="4" key="1">
    <citation type="submission" date="2017-09" db="EMBL/GenBank/DDBJ databases">
        <title>Depth-based differentiation of microbial function through sediment-hosted aquifers and enrichment of novel symbionts in the deep terrestrial subsurface.</title>
        <authorList>
            <person name="Probst A.J."/>
            <person name="Ladd B."/>
            <person name="Jarett J.K."/>
            <person name="Geller-Mcgrath D.E."/>
            <person name="Sieber C.M.K."/>
            <person name="Emerson J.B."/>
            <person name="Anantharaman K."/>
            <person name="Thomas B.C."/>
            <person name="Malmstrom R."/>
            <person name="Stieglmeier M."/>
            <person name="Klingl A."/>
            <person name="Woyke T."/>
            <person name="Ryan C.M."/>
            <person name="Banfield J.F."/>
        </authorList>
    </citation>
    <scope>NUCLEOTIDE SEQUENCE [LARGE SCALE GENOMIC DNA]</scope>
</reference>
<evidence type="ECO:0000256" key="1">
    <source>
        <dbReference type="ARBA" id="ARBA00007435"/>
    </source>
</evidence>
<protein>
    <submittedName>
        <fullName evidence="3">Excinuclease ABC subunit C</fullName>
    </submittedName>
</protein>
<comment type="caution">
    <text evidence="3">The sequence shown here is derived from an EMBL/GenBank/DDBJ whole genome shotgun (WGS) entry which is preliminary data.</text>
</comment>
<dbReference type="EMBL" id="PEZZ01000002">
    <property type="protein sequence ID" value="PIS05616.1"/>
    <property type="molecule type" value="Genomic_DNA"/>
</dbReference>
<accession>A0A2H0W2Q2</accession>
<dbReference type="SUPFAM" id="SSF82771">
    <property type="entry name" value="GIY-YIG endonuclease"/>
    <property type="match status" value="1"/>
</dbReference>
<dbReference type="InterPro" id="IPR050190">
    <property type="entry name" value="UPF0213_domain"/>
</dbReference>
<comment type="similarity">
    <text evidence="1">Belongs to the UPF0213 family.</text>
</comment>
<dbReference type="Pfam" id="PF01541">
    <property type="entry name" value="GIY-YIG"/>
    <property type="match status" value="1"/>
</dbReference>
<proteinExistence type="inferred from homology"/>
<organism evidence="3 4">
    <name type="scientific">Candidatus Buchananbacteria bacterium CG10_big_fil_rev_8_21_14_0_10_42_9</name>
    <dbReference type="NCBI Taxonomy" id="1974526"/>
    <lineage>
        <taxon>Bacteria</taxon>
        <taxon>Candidatus Buchananiibacteriota</taxon>
    </lineage>
</organism>
<dbReference type="CDD" id="cd10449">
    <property type="entry name" value="GIY-YIG_SLX1_like"/>
    <property type="match status" value="1"/>
</dbReference>
<name>A0A2H0W2Q2_9BACT</name>
<evidence type="ECO:0000313" key="3">
    <source>
        <dbReference type="EMBL" id="PIS05616.1"/>
    </source>
</evidence>